<dbReference type="Proteomes" id="UP000076871">
    <property type="component" value="Unassembled WGS sequence"/>
</dbReference>
<gene>
    <name evidence="2" type="ORF">LAESUDRAFT_555638</name>
</gene>
<accession>A0A165B6R3</accession>
<dbReference type="AlphaFoldDB" id="A0A165B6R3"/>
<evidence type="ECO:0000313" key="3">
    <source>
        <dbReference type="Proteomes" id="UP000076871"/>
    </source>
</evidence>
<reference evidence="2 3" key="1">
    <citation type="journal article" date="2016" name="Mol. Biol. Evol.">
        <title>Comparative Genomics of Early-Diverging Mushroom-Forming Fungi Provides Insights into the Origins of Lignocellulose Decay Capabilities.</title>
        <authorList>
            <person name="Nagy L.G."/>
            <person name="Riley R."/>
            <person name="Tritt A."/>
            <person name="Adam C."/>
            <person name="Daum C."/>
            <person name="Floudas D."/>
            <person name="Sun H."/>
            <person name="Yadav J.S."/>
            <person name="Pangilinan J."/>
            <person name="Larsson K.H."/>
            <person name="Matsuura K."/>
            <person name="Barry K."/>
            <person name="Labutti K."/>
            <person name="Kuo R."/>
            <person name="Ohm R.A."/>
            <person name="Bhattacharya S.S."/>
            <person name="Shirouzu T."/>
            <person name="Yoshinaga Y."/>
            <person name="Martin F.M."/>
            <person name="Grigoriev I.V."/>
            <person name="Hibbett D.S."/>
        </authorList>
    </citation>
    <scope>NUCLEOTIDE SEQUENCE [LARGE SCALE GENOMIC DNA]</scope>
    <source>
        <strain evidence="2 3">93-53</strain>
    </source>
</reference>
<feature type="region of interest" description="Disordered" evidence="1">
    <location>
        <begin position="155"/>
        <end position="182"/>
    </location>
</feature>
<evidence type="ECO:0000313" key="2">
    <source>
        <dbReference type="EMBL" id="KZT00368.1"/>
    </source>
</evidence>
<keyword evidence="3" id="KW-1185">Reference proteome</keyword>
<sequence length="182" mass="20756">MHRIACCVATTRSRLAPPHSSSLARLTYPESSAQRWWVAVRFFMESCEGVEAHDCQTGHDDHREAHLHSLRLALGSIVAPVRCMSLSRYWSSALGASRTTLSRCLIFYTLYRNGRLMADPPRLHRAPLAQRYTTRVQPVPSTLLTLQELRLHKPPHRRERTLQACSPSLRPPLLPSRKCPQQ</sequence>
<dbReference type="InParanoid" id="A0A165B6R3"/>
<dbReference type="GeneID" id="63819957"/>
<dbReference type="RefSeq" id="XP_040758108.1">
    <property type="nucleotide sequence ID" value="XM_040902926.1"/>
</dbReference>
<name>A0A165B6R3_9APHY</name>
<proteinExistence type="predicted"/>
<dbReference type="OrthoDB" id="3268861at2759"/>
<dbReference type="EMBL" id="KV427687">
    <property type="protein sequence ID" value="KZT00368.1"/>
    <property type="molecule type" value="Genomic_DNA"/>
</dbReference>
<organism evidence="2 3">
    <name type="scientific">Laetiporus sulphureus 93-53</name>
    <dbReference type="NCBI Taxonomy" id="1314785"/>
    <lineage>
        <taxon>Eukaryota</taxon>
        <taxon>Fungi</taxon>
        <taxon>Dikarya</taxon>
        <taxon>Basidiomycota</taxon>
        <taxon>Agaricomycotina</taxon>
        <taxon>Agaricomycetes</taxon>
        <taxon>Polyporales</taxon>
        <taxon>Laetiporus</taxon>
    </lineage>
</organism>
<protein>
    <submittedName>
        <fullName evidence="2">Uncharacterized protein</fullName>
    </submittedName>
</protein>
<evidence type="ECO:0000256" key="1">
    <source>
        <dbReference type="SAM" id="MobiDB-lite"/>
    </source>
</evidence>